<evidence type="ECO:0000313" key="2">
    <source>
        <dbReference type="EMBL" id="RDB73477.1"/>
    </source>
</evidence>
<dbReference type="Pfam" id="PF11193">
    <property type="entry name" value="DUF2812"/>
    <property type="match status" value="1"/>
</dbReference>
<proteinExistence type="predicted"/>
<sequence length="183" mass="19980">MARYRLCGGLAIMPEHDMAMLADMSARGWHLSGFSCGILYRFEAGEPHAYDYAVDFQRDFSAEAQELYRIGGWQSVALGSSWQIVRAEAGTVPLYTDDDAQAETIGASRAGLGWAALVCALAAALLFALQARLSAQGNESGSWACLAAGAVFAAGFVFSFFPFVGYTRSLRNMRREQEEDPRR</sequence>
<protein>
    <recommendedName>
        <fullName evidence="4">DUF2812 domain-containing protein</fullName>
    </recommendedName>
</protein>
<evidence type="ECO:0008006" key="4">
    <source>
        <dbReference type="Google" id="ProtNLM"/>
    </source>
</evidence>
<feature type="transmembrane region" description="Helical" evidence="1">
    <location>
        <begin position="141"/>
        <end position="166"/>
    </location>
</feature>
<gene>
    <name evidence="2" type="ORF">C1875_01100</name>
</gene>
<dbReference type="Proteomes" id="UP000253970">
    <property type="component" value="Unassembled WGS sequence"/>
</dbReference>
<accession>A0A369MLW1</accession>
<keyword evidence="1" id="KW-1133">Transmembrane helix</keyword>
<dbReference type="AlphaFoldDB" id="A0A369MLW1"/>
<evidence type="ECO:0000313" key="3">
    <source>
        <dbReference type="Proteomes" id="UP000253970"/>
    </source>
</evidence>
<evidence type="ECO:0000256" key="1">
    <source>
        <dbReference type="SAM" id="Phobius"/>
    </source>
</evidence>
<dbReference type="RefSeq" id="WP_114532448.1">
    <property type="nucleotide sequence ID" value="NZ_JADNER010000001.1"/>
</dbReference>
<reference evidence="2 3" key="1">
    <citation type="journal article" date="2018" name="Elife">
        <title>Discovery and characterization of a prevalent human gut bacterial enzyme sufficient for the inactivation of a family of plant toxins.</title>
        <authorList>
            <person name="Koppel N."/>
            <person name="Bisanz J.E."/>
            <person name="Pandelia M.E."/>
            <person name="Turnbaugh P.J."/>
            <person name="Balskus E.P."/>
        </authorList>
    </citation>
    <scope>NUCLEOTIDE SEQUENCE [LARGE SCALE GENOMIC DNA]</scope>
    <source>
        <strain evidence="2 3">W1 BHI 6</strain>
    </source>
</reference>
<name>A0A369MLW1_EGGLN</name>
<feature type="transmembrane region" description="Helical" evidence="1">
    <location>
        <begin position="111"/>
        <end position="129"/>
    </location>
</feature>
<dbReference type="InterPro" id="IPR021359">
    <property type="entry name" value="DUF2812"/>
</dbReference>
<keyword evidence="1" id="KW-0472">Membrane</keyword>
<organism evidence="2 3">
    <name type="scientific">Eggerthella lenta</name>
    <name type="common">Eubacterium lentum</name>
    <dbReference type="NCBI Taxonomy" id="84112"/>
    <lineage>
        <taxon>Bacteria</taxon>
        <taxon>Bacillati</taxon>
        <taxon>Actinomycetota</taxon>
        <taxon>Coriobacteriia</taxon>
        <taxon>Eggerthellales</taxon>
        <taxon>Eggerthellaceae</taxon>
        <taxon>Eggerthella</taxon>
    </lineage>
</organism>
<keyword evidence="1" id="KW-0812">Transmembrane</keyword>
<dbReference type="EMBL" id="PPTU01000001">
    <property type="protein sequence ID" value="RDB73477.1"/>
    <property type="molecule type" value="Genomic_DNA"/>
</dbReference>
<comment type="caution">
    <text evidence="2">The sequence shown here is derived from an EMBL/GenBank/DDBJ whole genome shotgun (WGS) entry which is preliminary data.</text>
</comment>